<dbReference type="CDD" id="cd04280">
    <property type="entry name" value="ZnMc_astacin_like"/>
    <property type="match status" value="1"/>
</dbReference>
<feature type="binding site" evidence="4">
    <location>
        <position position="154"/>
    </location>
    <ligand>
        <name>Zn(2+)</name>
        <dbReference type="ChEBI" id="CHEBI:29105"/>
        <note>catalytic</note>
    </ligand>
</feature>
<evidence type="ECO:0000259" key="5">
    <source>
        <dbReference type="PROSITE" id="PS51864"/>
    </source>
</evidence>
<comment type="caution">
    <text evidence="6">The sequence shown here is derived from an EMBL/GenBank/DDBJ whole genome shotgun (WGS) entry which is preliminary data.</text>
</comment>
<dbReference type="SMART" id="SM00235">
    <property type="entry name" value="ZnMc"/>
    <property type="match status" value="1"/>
</dbReference>
<feature type="active site" evidence="4">
    <location>
        <position position="145"/>
    </location>
</feature>
<dbReference type="InterPro" id="IPR034035">
    <property type="entry name" value="Astacin-like_dom"/>
</dbReference>
<dbReference type="GO" id="GO:0008270">
    <property type="term" value="F:zinc ion binding"/>
    <property type="evidence" value="ECO:0007669"/>
    <property type="project" value="UniProtKB-UniRule"/>
</dbReference>
<accession>A0A316FZS8</accession>
<dbReference type="GO" id="GO:0006508">
    <property type="term" value="P:proteolysis"/>
    <property type="evidence" value="ECO:0007669"/>
    <property type="project" value="UniProtKB-KW"/>
</dbReference>
<keyword evidence="4" id="KW-0479">Metal-binding</keyword>
<dbReference type="Gene3D" id="3.40.390.10">
    <property type="entry name" value="Collagenase (Catalytic Domain)"/>
    <property type="match status" value="1"/>
</dbReference>
<dbReference type="InterPro" id="IPR032675">
    <property type="entry name" value="LRR_dom_sf"/>
</dbReference>
<dbReference type="PANTHER" id="PTHR10127">
    <property type="entry name" value="DISCOIDIN, CUB, EGF, LAMININ , AND ZINC METALLOPROTEASE DOMAIN CONTAINING"/>
    <property type="match status" value="1"/>
</dbReference>
<dbReference type="InterPro" id="IPR007280">
    <property type="entry name" value="Peptidase_C_arc/bac"/>
</dbReference>
<dbReference type="GO" id="GO:0004222">
    <property type="term" value="F:metalloendopeptidase activity"/>
    <property type="evidence" value="ECO:0007669"/>
    <property type="project" value="UniProtKB-UniRule"/>
</dbReference>
<dbReference type="PANTHER" id="PTHR10127:SF850">
    <property type="entry name" value="METALLOENDOPEPTIDASE"/>
    <property type="match status" value="1"/>
</dbReference>
<evidence type="ECO:0000256" key="2">
    <source>
        <dbReference type="ARBA" id="ARBA00022801"/>
    </source>
</evidence>
<dbReference type="SUPFAM" id="SSF55486">
    <property type="entry name" value="Metalloproteases ('zincins'), catalytic domain"/>
    <property type="match status" value="1"/>
</dbReference>
<evidence type="ECO:0000256" key="4">
    <source>
        <dbReference type="PROSITE-ProRule" id="PRU01211"/>
    </source>
</evidence>
<evidence type="ECO:0000313" key="6">
    <source>
        <dbReference type="EMBL" id="PWK53892.1"/>
    </source>
</evidence>
<dbReference type="Pfam" id="PF04151">
    <property type="entry name" value="PPC"/>
    <property type="match status" value="3"/>
</dbReference>
<dbReference type="OrthoDB" id="6188952at2"/>
<dbReference type="Pfam" id="PF01400">
    <property type="entry name" value="Astacin"/>
    <property type="match status" value="1"/>
</dbReference>
<dbReference type="InterPro" id="IPR001506">
    <property type="entry name" value="Peptidase_M12A"/>
</dbReference>
<dbReference type="SUPFAM" id="SSF52058">
    <property type="entry name" value="L domain-like"/>
    <property type="match status" value="1"/>
</dbReference>
<keyword evidence="1 4" id="KW-0645">Protease</keyword>
<keyword evidence="2 4" id="KW-0378">Hydrolase</keyword>
<organism evidence="6 7">
    <name type="scientific">Pleionea mediterranea</name>
    <dbReference type="NCBI Taxonomy" id="523701"/>
    <lineage>
        <taxon>Bacteria</taxon>
        <taxon>Pseudomonadati</taxon>
        <taxon>Pseudomonadota</taxon>
        <taxon>Gammaproteobacteria</taxon>
        <taxon>Oceanospirillales</taxon>
        <taxon>Pleioneaceae</taxon>
        <taxon>Pleionea</taxon>
    </lineage>
</organism>
<evidence type="ECO:0000313" key="7">
    <source>
        <dbReference type="Proteomes" id="UP000245790"/>
    </source>
</evidence>
<reference evidence="6 7" key="1">
    <citation type="submission" date="2018-05" db="EMBL/GenBank/DDBJ databases">
        <title>Genomic Encyclopedia of Type Strains, Phase IV (KMG-IV): sequencing the most valuable type-strain genomes for metagenomic binning, comparative biology and taxonomic classification.</title>
        <authorList>
            <person name="Goeker M."/>
        </authorList>
    </citation>
    <scope>NUCLEOTIDE SEQUENCE [LARGE SCALE GENOMIC DNA]</scope>
    <source>
        <strain evidence="6 7">DSM 25350</strain>
    </source>
</reference>
<dbReference type="InterPro" id="IPR006026">
    <property type="entry name" value="Peptidase_Metallo"/>
</dbReference>
<gene>
    <name evidence="6" type="ORF">C8D97_102282</name>
</gene>
<dbReference type="RefSeq" id="WP_109761970.1">
    <property type="nucleotide sequence ID" value="NZ_QGGU01000002.1"/>
</dbReference>
<dbReference type="PRINTS" id="PR00480">
    <property type="entry name" value="ASTACIN"/>
</dbReference>
<dbReference type="AlphaFoldDB" id="A0A316FZS8"/>
<dbReference type="InterPro" id="IPR024079">
    <property type="entry name" value="MetalloPept_cat_dom_sf"/>
</dbReference>
<dbReference type="PROSITE" id="PS51864">
    <property type="entry name" value="ASTACIN"/>
    <property type="match status" value="1"/>
</dbReference>
<keyword evidence="4" id="KW-0482">Metalloprotease</keyword>
<keyword evidence="7" id="KW-1185">Reference proteome</keyword>
<name>A0A316FZS8_9GAMM</name>
<proteinExistence type="predicted"/>
<dbReference type="FunFam" id="2.60.120.380:FF:000013">
    <property type="entry name" value="Alkaline serine protease"/>
    <property type="match status" value="1"/>
</dbReference>
<evidence type="ECO:0000256" key="1">
    <source>
        <dbReference type="ARBA" id="ARBA00022670"/>
    </source>
</evidence>
<evidence type="ECO:0000256" key="3">
    <source>
        <dbReference type="ARBA" id="ARBA00023145"/>
    </source>
</evidence>
<comment type="caution">
    <text evidence="4">Lacks conserved residue(s) required for the propagation of feature annotation.</text>
</comment>
<feature type="binding site" evidence="4">
    <location>
        <position position="144"/>
    </location>
    <ligand>
        <name>Zn(2+)</name>
        <dbReference type="ChEBI" id="CHEBI:29105"/>
        <note>catalytic</note>
    </ligand>
</feature>
<dbReference type="Proteomes" id="UP000245790">
    <property type="component" value="Unassembled WGS sequence"/>
</dbReference>
<keyword evidence="3" id="KW-0865">Zymogen</keyword>
<dbReference type="Gene3D" id="3.80.10.10">
    <property type="entry name" value="Ribonuclease Inhibitor"/>
    <property type="match status" value="1"/>
</dbReference>
<feature type="domain" description="Peptidase M12A" evidence="5">
    <location>
        <begin position="52"/>
        <end position="247"/>
    </location>
</feature>
<feature type="binding site" evidence="4">
    <location>
        <position position="148"/>
    </location>
    <ligand>
        <name>Zn(2+)</name>
        <dbReference type="ChEBI" id="CHEBI:29105"/>
        <note>catalytic</note>
    </ligand>
</feature>
<dbReference type="EMBL" id="QGGU01000002">
    <property type="protein sequence ID" value="PWK53892.1"/>
    <property type="molecule type" value="Genomic_DNA"/>
</dbReference>
<comment type="cofactor">
    <cofactor evidence="4">
        <name>Zn(2+)</name>
        <dbReference type="ChEBI" id="CHEBI:29105"/>
    </cofactor>
    <text evidence="4">Binds 1 zinc ion per subunit.</text>
</comment>
<sequence>MMYRLLLSIFIVLFVSTSYAGKHELDFSKLSTTQSNGKVYYELGDMLIPQQQSLNKFDTSKNKWTDGIVYYSFASDVTEENRLRFIDAANVWKSIADVQFVERTDQSNYLQIINDNRNYAVVGMVGGAQTLAMNNWSSKYIIVHEIGHSLGMWHEQQRSDRDDHITILFDNIKDDQRYNFYTHTTSNIADYDFMSVMHYSLSAYSKNGEPTMQPKQAGLAEASVAGHNQFISGGDQLEVATYYGAVNLTIPDAAFKQYLVDQFDVNNDGEIDSIEAAQVTRIQTPGNGTISSLEGIQHFRYLTDLNVANENLSTLPELPSRIVTLDVSNNQFESLNESWSFAPLITNLTATGNPLDPYTCDAILFIQNELTGLFSYNPLQDGSQLTCDNNAQYVLIDGKPRTNLRSKSATTYFIDVPAGQSLLTFNTSMTDNLLGGEMDAYVSFNTSPSISQHEYASTNSGNIESITIENPEQGRWYITLSPIDRSYENVDLVATLEQNQQDDALLLNGDTRSNLTAQQGDTLSFYMDVPENASQLSFNMSGGTGDADLYVKLASQPTVSSYDCRPYKNGNTESCLFESPQAGRYFVSIKGYSDFSAVTLNAQYTESTPPKGGKSVLEALSGSAGEWRYYQLDLPAGMTSLNVTLAGGTGDADLYVAKGYQPNSANYDCRPYKNGNNEACVFSQPASDVWVIALYGYSQYNNTNLTIEWQ</sequence>
<dbReference type="Gene3D" id="2.60.120.380">
    <property type="match status" value="3"/>
</dbReference>
<protein>
    <submittedName>
        <fullName evidence="6">Pre-peptidase</fullName>
    </submittedName>
</protein>
<keyword evidence="4" id="KW-0862">Zinc</keyword>